<dbReference type="Proteomes" id="UP000437017">
    <property type="component" value="Unassembled WGS sequence"/>
</dbReference>
<organism evidence="2 3">
    <name type="scientific">Balaenoptera physalus</name>
    <name type="common">Fin whale</name>
    <name type="synonym">Balaena physalus</name>
    <dbReference type="NCBI Taxonomy" id="9770"/>
    <lineage>
        <taxon>Eukaryota</taxon>
        <taxon>Metazoa</taxon>
        <taxon>Chordata</taxon>
        <taxon>Craniata</taxon>
        <taxon>Vertebrata</taxon>
        <taxon>Euteleostomi</taxon>
        <taxon>Mammalia</taxon>
        <taxon>Eutheria</taxon>
        <taxon>Laurasiatheria</taxon>
        <taxon>Artiodactyla</taxon>
        <taxon>Whippomorpha</taxon>
        <taxon>Cetacea</taxon>
        <taxon>Mysticeti</taxon>
        <taxon>Balaenopteridae</taxon>
        <taxon>Balaenoptera</taxon>
    </lineage>
</organism>
<dbReference type="AlphaFoldDB" id="A0A643BNT2"/>
<evidence type="ECO:0000313" key="2">
    <source>
        <dbReference type="EMBL" id="KAB0389631.1"/>
    </source>
</evidence>
<gene>
    <name evidence="2" type="ORF">E2I00_008438</name>
</gene>
<feature type="region of interest" description="Disordered" evidence="1">
    <location>
        <begin position="95"/>
        <end position="116"/>
    </location>
</feature>
<evidence type="ECO:0000256" key="1">
    <source>
        <dbReference type="SAM" id="MobiDB-lite"/>
    </source>
</evidence>
<proteinExistence type="predicted"/>
<name>A0A643BNT2_BALPH</name>
<keyword evidence="3" id="KW-1185">Reference proteome</keyword>
<accession>A0A643BNT2</accession>
<evidence type="ECO:0000313" key="3">
    <source>
        <dbReference type="Proteomes" id="UP000437017"/>
    </source>
</evidence>
<comment type="caution">
    <text evidence="2">The sequence shown here is derived from an EMBL/GenBank/DDBJ whole genome shotgun (WGS) entry which is preliminary data.</text>
</comment>
<dbReference type="EMBL" id="SGJD01006848">
    <property type="protein sequence ID" value="KAB0389631.1"/>
    <property type="molecule type" value="Genomic_DNA"/>
</dbReference>
<feature type="non-terminal residue" evidence="2">
    <location>
        <position position="1"/>
    </location>
</feature>
<protein>
    <submittedName>
        <fullName evidence="2">Uncharacterized protein</fullName>
    </submittedName>
</protein>
<sequence length="441" mass="50490">NRLPTIDKISYKDADQRELFLDVVHQNNLHTSMKSYQWYILALELFYVVKTSQKETKNSPKGYKRNAWDNLLFESHSQHHLGLLKTRTASDMDKDYSKENVVSSNPSSDRPPPPLESIERAAERNSRPDLLCSLLHKYGKGFTLSQPLSMFINKTKQKYNQDHTEWNKPGTPFCSPTATISRPAFALLLIKKDVCSSETKKGLLQKVKHTVSAAARDSLNTYITNLEFEVHYYIICKASGLTISQHTYFRFLITESLSHGEYLHYYPCTWSRKSNFKSQSCIALWIDPKSQNEWSLARVYRDRSHCLGCDDDDEPASSPDTGFAEAYFQVMPEPMELRSPKQSLSQILTDKVKKGIRERLTGAGGSLKTRENRLKALRSKKEDDDIKIATEYAYKYCPKTEAEEQKYNLKLHVFLIPIGFSVLSAIDSSSSGHYTSDAYNI</sequence>
<reference evidence="2 3" key="1">
    <citation type="journal article" date="2019" name="PLoS ONE">
        <title>Genomic analyses reveal an absence of contemporary introgressive admixture between fin whales and blue whales, despite known hybrids.</title>
        <authorList>
            <person name="Westbury M.V."/>
            <person name="Petersen B."/>
            <person name="Lorenzen E.D."/>
        </authorList>
    </citation>
    <scope>NUCLEOTIDE SEQUENCE [LARGE SCALE GENOMIC DNA]</scope>
    <source>
        <strain evidence="2">FinWhale-01</strain>
    </source>
</reference>